<dbReference type="Pfam" id="PF01920">
    <property type="entry name" value="Prefoldin_2"/>
    <property type="match status" value="1"/>
</dbReference>
<evidence type="ECO:0000256" key="1">
    <source>
        <dbReference type="ARBA" id="ARBA00008045"/>
    </source>
</evidence>
<protein>
    <submittedName>
        <fullName evidence="5">Prefoldin</fullName>
    </submittedName>
</protein>
<dbReference type="GeneID" id="63774234"/>
<dbReference type="Gene3D" id="1.10.287.370">
    <property type="match status" value="1"/>
</dbReference>
<dbReference type="STRING" id="1141098.A0A1Y2E9L4"/>
<dbReference type="EMBL" id="MCFJ01000003">
    <property type="protein sequence ID" value="ORY68263.1"/>
    <property type="molecule type" value="Genomic_DNA"/>
</dbReference>
<keyword evidence="6" id="KW-1185">Reference proteome</keyword>
<dbReference type="InParanoid" id="A0A1Y2E9L4"/>
<comment type="similarity">
    <text evidence="1">Belongs to the prefoldin subunit beta family.</text>
</comment>
<dbReference type="PANTHER" id="PTHR21431">
    <property type="entry name" value="PREFOLDIN SUBUNIT 6"/>
    <property type="match status" value="1"/>
</dbReference>
<dbReference type="FunFam" id="1.10.287.370:FF:000003">
    <property type="entry name" value="Prefoldin subunit 6"/>
    <property type="match status" value="1"/>
</dbReference>
<dbReference type="GO" id="GO:0051082">
    <property type="term" value="F:unfolded protein binding"/>
    <property type="evidence" value="ECO:0007669"/>
    <property type="project" value="InterPro"/>
</dbReference>
<sequence>MAEIQAKLQELSDDYQKLQQGKPPNSQSRQKLQAQKTENEGVWKEFENLKDDENIYKLVGPVLLKQDKVEAEGTVKGRLEFIGKELERTEKQIKEVQEKIEKKKGEIIQIQAAAQQAGGVPAPVAAKG</sequence>
<dbReference type="GO" id="GO:0006457">
    <property type="term" value="P:protein folding"/>
    <property type="evidence" value="ECO:0007669"/>
    <property type="project" value="InterPro"/>
</dbReference>
<dbReference type="FunCoup" id="A0A1Y2E9L4">
    <property type="interactions" value="810"/>
</dbReference>
<comment type="caution">
    <text evidence="5">The sequence shown here is derived from an EMBL/GenBank/DDBJ whole genome shotgun (WGS) entry which is preliminary data.</text>
</comment>
<dbReference type="OrthoDB" id="248120at2759"/>
<dbReference type="Proteomes" id="UP000193689">
    <property type="component" value="Unassembled WGS sequence"/>
</dbReference>
<dbReference type="GO" id="GO:0016272">
    <property type="term" value="C:prefoldin complex"/>
    <property type="evidence" value="ECO:0007669"/>
    <property type="project" value="InterPro"/>
</dbReference>
<dbReference type="InterPro" id="IPR009053">
    <property type="entry name" value="Prefoldin"/>
</dbReference>
<evidence type="ECO:0000256" key="2">
    <source>
        <dbReference type="ARBA" id="ARBA00023186"/>
    </source>
</evidence>
<keyword evidence="2" id="KW-0143">Chaperone</keyword>
<keyword evidence="3" id="KW-0175">Coiled coil</keyword>
<dbReference type="InterPro" id="IPR002777">
    <property type="entry name" value="PFD_beta-like"/>
</dbReference>
<reference evidence="5 6" key="1">
    <citation type="submission" date="2016-07" db="EMBL/GenBank/DDBJ databases">
        <title>Pervasive Adenine N6-methylation of Active Genes in Fungi.</title>
        <authorList>
            <consortium name="DOE Joint Genome Institute"/>
            <person name="Mondo S.J."/>
            <person name="Dannebaum R.O."/>
            <person name="Kuo R.C."/>
            <person name="Labutti K."/>
            <person name="Haridas S."/>
            <person name="Kuo A."/>
            <person name="Salamov A."/>
            <person name="Ahrendt S.R."/>
            <person name="Lipzen A."/>
            <person name="Sullivan W."/>
            <person name="Andreopoulos W.B."/>
            <person name="Clum A."/>
            <person name="Lindquist E."/>
            <person name="Daum C."/>
            <person name="Ramamoorthy G.K."/>
            <person name="Gryganskyi A."/>
            <person name="Culley D."/>
            <person name="Magnuson J.K."/>
            <person name="James T.Y."/>
            <person name="O'Malley M.A."/>
            <person name="Stajich J.E."/>
            <person name="Spatafora J.W."/>
            <person name="Visel A."/>
            <person name="Grigoriev I.V."/>
        </authorList>
    </citation>
    <scope>NUCLEOTIDE SEQUENCE [LARGE SCALE GENOMIC DNA]</scope>
    <source>
        <strain evidence="5 6">CBS 129021</strain>
    </source>
</reference>
<feature type="coiled-coil region" evidence="3">
    <location>
        <begin position="79"/>
        <end position="113"/>
    </location>
</feature>
<dbReference type="GO" id="GO:0051087">
    <property type="term" value="F:protein-folding chaperone binding"/>
    <property type="evidence" value="ECO:0007669"/>
    <property type="project" value="TreeGrafter"/>
</dbReference>
<proteinExistence type="inferred from homology"/>
<evidence type="ECO:0000313" key="6">
    <source>
        <dbReference type="Proteomes" id="UP000193689"/>
    </source>
</evidence>
<evidence type="ECO:0000256" key="4">
    <source>
        <dbReference type="SAM" id="MobiDB-lite"/>
    </source>
</evidence>
<evidence type="ECO:0000313" key="5">
    <source>
        <dbReference type="EMBL" id="ORY68263.1"/>
    </source>
</evidence>
<dbReference type="AlphaFoldDB" id="A0A1Y2E9L4"/>
<name>A0A1Y2E9L4_9PEZI</name>
<organism evidence="5 6">
    <name type="scientific">Pseudomassariella vexata</name>
    <dbReference type="NCBI Taxonomy" id="1141098"/>
    <lineage>
        <taxon>Eukaryota</taxon>
        <taxon>Fungi</taxon>
        <taxon>Dikarya</taxon>
        <taxon>Ascomycota</taxon>
        <taxon>Pezizomycotina</taxon>
        <taxon>Sordariomycetes</taxon>
        <taxon>Xylariomycetidae</taxon>
        <taxon>Amphisphaeriales</taxon>
        <taxon>Pseudomassariaceae</taxon>
        <taxon>Pseudomassariella</taxon>
    </lineage>
</organism>
<accession>A0A1Y2E9L4</accession>
<dbReference type="SUPFAM" id="SSF46579">
    <property type="entry name" value="Prefoldin"/>
    <property type="match status" value="1"/>
</dbReference>
<dbReference type="PANTHER" id="PTHR21431:SF0">
    <property type="entry name" value="PREFOLDIN SUBUNIT 6"/>
    <property type="match status" value="1"/>
</dbReference>
<feature type="compositionally biased region" description="Polar residues" evidence="4">
    <location>
        <begin position="17"/>
        <end position="36"/>
    </location>
</feature>
<feature type="region of interest" description="Disordered" evidence="4">
    <location>
        <begin position="13"/>
        <end position="37"/>
    </location>
</feature>
<evidence type="ECO:0000256" key="3">
    <source>
        <dbReference type="SAM" id="Coils"/>
    </source>
</evidence>
<gene>
    <name evidence="5" type="ORF">BCR38DRAFT_406206</name>
</gene>
<dbReference type="GO" id="GO:0051131">
    <property type="term" value="P:chaperone-mediated protein complex assembly"/>
    <property type="evidence" value="ECO:0007669"/>
    <property type="project" value="TreeGrafter"/>
</dbReference>
<dbReference type="GO" id="GO:0005737">
    <property type="term" value="C:cytoplasm"/>
    <property type="evidence" value="ECO:0007669"/>
    <property type="project" value="TreeGrafter"/>
</dbReference>
<dbReference type="RefSeq" id="XP_040718550.1">
    <property type="nucleotide sequence ID" value="XM_040858022.1"/>
</dbReference>
<dbReference type="CDD" id="cd23161">
    <property type="entry name" value="Prefoldin_6"/>
    <property type="match status" value="1"/>
</dbReference>